<dbReference type="Proteomes" id="UP001314170">
    <property type="component" value="Unassembled WGS sequence"/>
</dbReference>
<dbReference type="InterPro" id="IPR036431">
    <property type="entry name" value="ARID_dom_sf"/>
</dbReference>
<dbReference type="AlphaFoldDB" id="A0AAV1QT88"/>
<dbReference type="PROSITE" id="PS51011">
    <property type="entry name" value="ARID"/>
    <property type="match status" value="1"/>
</dbReference>
<evidence type="ECO:0000259" key="8">
    <source>
        <dbReference type="PROSITE" id="PS50118"/>
    </source>
</evidence>
<evidence type="ECO:0000313" key="10">
    <source>
        <dbReference type="EMBL" id="CAK7323894.1"/>
    </source>
</evidence>
<dbReference type="InterPro" id="IPR045303">
    <property type="entry name" value="ARID_HMGB9-like"/>
</dbReference>
<accession>A0AAV1QT88</accession>
<evidence type="ECO:0000259" key="9">
    <source>
        <dbReference type="PROSITE" id="PS51011"/>
    </source>
</evidence>
<name>A0AAV1QT88_9ROSI</name>
<dbReference type="GO" id="GO:0005634">
    <property type="term" value="C:nucleus"/>
    <property type="evidence" value="ECO:0007669"/>
    <property type="project" value="UniProtKB-UniRule"/>
</dbReference>
<dbReference type="PANTHER" id="PTHR46691:SF6">
    <property type="entry name" value="HIGH MOBILITY GROUP B PROTEIN 10-RELATED"/>
    <property type="match status" value="1"/>
</dbReference>
<dbReference type="SMART" id="SM00501">
    <property type="entry name" value="BRIGHT"/>
    <property type="match status" value="1"/>
</dbReference>
<organism evidence="10 11">
    <name type="scientific">Dovyalis caffra</name>
    <dbReference type="NCBI Taxonomy" id="77055"/>
    <lineage>
        <taxon>Eukaryota</taxon>
        <taxon>Viridiplantae</taxon>
        <taxon>Streptophyta</taxon>
        <taxon>Embryophyta</taxon>
        <taxon>Tracheophyta</taxon>
        <taxon>Spermatophyta</taxon>
        <taxon>Magnoliopsida</taxon>
        <taxon>eudicotyledons</taxon>
        <taxon>Gunneridae</taxon>
        <taxon>Pentapetalae</taxon>
        <taxon>rosids</taxon>
        <taxon>fabids</taxon>
        <taxon>Malpighiales</taxon>
        <taxon>Salicaceae</taxon>
        <taxon>Flacourtieae</taxon>
        <taxon>Dovyalis</taxon>
    </lineage>
</organism>
<keyword evidence="11" id="KW-1185">Reference proteome</keyword>
<dbReference type="CDD" id="cd22009">
    <property type="entry name" value="HMG-box_AtHMGB9-like"/>
    <property type="match status" value="1"/>
</dbReference>
<evidence type="ECO:0000256" key="7">
    <source>
        <dbReference type="SAM" id="MobiDB-lite"/>
    </source>
</evidence>
<feature type="compositionally biased region" description="Polar residues" evidence="7">
    <location>
        <begin position="1"/>
        <end position="15"/>
    </location>
</feature>
<feature type="region of interest" description="Disordered" evidence="7">
    <location>
        <begin position="1"/>
        <end position="31"/>
    </location>
</feature>
<feature type="domain" description="ARID" evidence="9">
    <location>
        <begin position="42"/>
        <end position="133"/>
    </location>
</feature>
<feature type="domain" description="HMG box" evidence="8">
    <location>
        <begin position="243"/>
        <end position="310"/>
    </location>
</feature>
<feature type="DNA-binding region" description="HMG box" evidence="6">
    <location>
        <begin position="243"/>
        <end position="310"/>
    </location>
</feature>
<sequence>MSAHNPTATIISPQKQELHSETTNDQSFRSYPPATAKYEDIAQSPDLFWEKLKAFHNSFGTKFMVPTVGGKALDLHHLFLEVTSRGGIEKVIRDRKWKEVIAAFNFPTTITSASFVLRKYYLSLLYHFEQVYHFNKQVPSVSVTDAVNGSLGNGFATLEEGSVTNQLTGSQQLQLGCSVSGIIDGKFDNGYLVTVNLGSDQLKGVLYHIPHTFHESQDSRASDLPPHRRRKRSRLALRDPSQPKSNRSGYNFFFAEHYAQLKPLHYGQEKVIGKKIGLLWNNLTESEKQVYQEKGLRDKERYRNEMLEYRASSVQYSAVVDDAVVKRLLAFVFRSILVIVKEFELSPPLASLCKSRLFLLLAINHGGPSPYPQVVLIKLS</sequence>
<dbReference type="EMBL" id="CAWUPB010000175">
    <property type="protein sequence ID" value="CAK7323894.1"/>
    <property type="molecule type" value="Genomic_DNA"/>
</dbReference>
<dbReference type="InterPro" id="IPR036910">
    <property type="entry name" value="HMG_box_dom_sf"/>
</dbReference>
<feature type="region of interest" description="Disordered" evidence="7">
    <location>
        <begin position="216"/>
        <end position="244"/>
    </location>
</feature>
<dbReference type="PANTHER" id="PTHR46691">
    <property type="entry name" value="HIGH MOBILITY GROUP B PROTEIN 9"/>
    <property type="match status" value="1"/>
</dbReference>
<keyword evidence="3" id="KW-0804">Transcription</keyword>
<evidence type="ECO:0000256" key="4">
    <source>
        <dbReference type="ARBA" id="ARBA00023242"/>
    </source>
</evidence>
<dbReference type="Gene3D" id="1.10.30.10">
    <property type="entry name" value="High mobility group box domain"/>
    <property type="match status" value="1"/>
</dbReference>
<dbReference type="SMART" id="SM01014">
    <property type="entry name" value="ARID"/>
    <property type="match status" value="1"/>
</dbReference>
<evidence type="ECO:0000256" key="3">
    <source>
        <dbReference type="ARBA" id="ARBA00023163"/>
    </source>
</evidence>
<dbReference type="Gene3D" id="1.10.150.60">
    <property type="entry name" value="ARID DNA-binding domain"/>
    <property type="match status" value="1"/>
</dbReference>
<evidence type="ECO:0000256" key="1">
    <source>
        <dbReference type="ARBA" id="ARBA00023015"/>
    </source>
</evidence>
<dbReference type="SMART" id="SM00398">
    <property type="entry name" value="HMG"/>
    <property type="match status" value="1"/>
</dbReference>
<keyword evidence="4 6" id="KW-0539">Nucleus</keyword>
<dbReference type="SUPFAM" id="SSF46774">
    <property type="entry name" value="ARID-like"/>
    <property type="match status" value="1"/>
</dbReference>
<dbReference type="GO" id="GO:0003677">
    <property type="term" value="F:DNA binding"/>
    <property type="evidence" value="ECO:0007669"/>
    <property type="project" value="UniProtKB-UniRule"/>
</dbReference>
<reference evidence="10 11" key="1">
    <citation type="submission" date="2024-01" db="EMBL/GenBank/DDBJ databases">
        <authorList>
            <person name="Waweru B."/>
        </authorList>
    </citation>
    <scope>NUCLEOTIDE SEQUENCE [LARGE SCALE GENOMIC DNA]</scope>
</reference>
<comment type="caution">
    <text evidence="10">The sequence shown here is derived from an EMBL/GenBank/DDBJ whole genome shotgun (WGS) entry which is preliminary data.</text>
</comment>
<dbReference type="PRINTS" id="PR00886">
    <property type="entry name" value="HIGHMOBLTY12"/>
</dbReference>
<evidence type="ECO:0008006" key="12">
    <source>
        <dbReference type="Google" id="ProtNLM"/>
    </source>
</evidence>
<evidence type="ECO:0000313" key="11">
    <source>
        <dbReference type="Proteomes" id="UP001314170"/>
    </source>
</evidence>
<dbReference type="Pfam" id="PF01388">
    <property type="entry name" value="ARID"/>
    <property type="match status" value="1"/>
</dbReference>
<keyword evidence="2 6" id="KW-0238">DNA-binding</keyword>
<evidence type="ECO:0000256" key="5">
    <source>
        <dbReference type="ARBA" id="ARBA00054600"/>
    </source>
</evidence>
<dbReference type="SUPFAM" id="SSF47095">
    <property type="entry name" value="HMG-box"/>
    <property type="match status" value="1"/>
</dbReference>
<dbReference type="CDD" id="cd16872">
    <property type="entry name" value="ARID_HMGB9-like"/>
    <property type="match status" value="1"/>
</dbReference>
<protein>
    <recommendedName>
        <fullName evidence="12">High mobility group B protein 10</fullName>
    </recommendedName>
</protein>
<evidence type="ECO:0000256" key="2">
    <source>
        <dbReference type="ARBA" id="ARBA00023125"/>
    </source>
</evidence>
<dbReference type="PROSITE" id="PS50118">
    <property type="entry name" value="HMG_BOX_2"/>
    <property type="match status" value="1"/>
</dbReference>
<comment type="function">
    <text evidence="5">Binds preferentially DNA with A/T-rich content.</text>
</comment>
<proteinExistence type="predicted"/>
<dbReference type="Pfam" id="PF00505">
    <property type="entry name" value="HMG_box"/>
    <property type="match status" value="1"/>
</dbReference>
<dbReference type="FunFam" id="1.10.150.60:FF:000022">
    <property type="entry name" value="High mobility group B protein 15"/>
    <property type="match status" value="1"/>
</dbReference>
<dbReference type="InterPro" id="IPR001606">
    <property type="entry name" value="ARID_dom"/>
</dbReference>
<evidence type="ECO:0000256" key="6">
    <source>
        <dbReference type="PROSITE-ProRule" id="PRU00267"/>
    </source>
</evidence>
<dbReference type="InterPro" id="IPR009071">
    <property type="entry name" value="HMG_box_dom"/>
</dbReference>
<keyword evidence="1" id="KW-0805">Transcription regulation</keyword>
<gene>
    <name evidence="10" type="ORF">DCAF_LOCUS1524</name>
</gene>